<name>A0ABR0BVE7_PURLI</name>
<feature type="transmembrane region" description="Helical" evidence="2">
    <location>
        <begin position="131"/>
        <end position="151"/>
    </location>
</feature>
<evidence type="ECO:0000313" key="3">
    <source>
        <dbReference type="EMBL" id="KAK4087438.1"/>
    </source>
</evidence>
<feature type="region of interest" description="Disordered" evidence="1">
    <location>
        <begin position="255"/>
        <end position="276"/>
    </location>
</feature>
<keyword evidence="2" id="KW-0812">Transmembrane</keyword>
<reference evidence="3 4" key="1">
    <citation type="journal article" date="2024" name="Microbiol. Resour. Announc.">
        <title>Genome annotations for the ascomycete fungi Trichoderma harzianum, Trichoderma aggressivum, and Purpureocillium lilacinum.</title>
        <authorList>
            <person name="Beijen E.P.W."/>
            <person name="Ohm R.A."/>
        </authorList>
    </citation>
    <scope>NUCLEOTIDE SEQUENCE [LARGE SCALE GENOMIC DNA]</scope>
    <source>
        <strain evidence="3 4">CBS 150709</strain>
    </source>
</reference>
<protein>
    <submittedName>
        <fullName evidence="3">Uncharacterized protein</fullName>
    </submittedName>
</protein>
<dbReference type="EMBL" id="JAWRVI010000032">
    <property type="protein sequence ID" value="KAK4087438.1"/>
    <property type="molecule type" value="Genomic_DNA"/>
</dbReference>
<keyword evidence="2" id="KW-0472">Membrane</keyword>
<sequence length="371" mass="41195">MACQARRNWESLSLGPRVMCVAALTRTPEGDAAPARMGPSHPMSTFDDLVYQAITLPQHMRERPSLTASAVSASTRARWYLGQRCWPDFSLPHIECAAWTRTGATEEPRSRQEPRLVQAAPCPWGRPSTVLLVRLQGLAWLWLWLWLWPWLVSLLRTAFGPAVSGLWGGHLRKATASYSTLALWGSAREPPARRDALVRVRAGQLRSCVRSSQHDIAAVLGGDCRGGQLDAIWWHLARSRTVVYKHAVYGEARYSTPEGRATSPRRFSESERPWQPGNEPDFFRECVCACAWDGARWSGGMDGRWILGASVGRHPWGVQGGDAMGQYHQDHVRPTVEPGPEEPRSLCLPPPPPGQDRTGVQSSQSVSQSPQ</sequence>
<comment type="caution">
    <text evidence="3">The sequence shown here is derived from an EMBL/GenBank/DDBJ whole genome shotgun (WGS) entry which is preliminary data.</text>
</comment>
<keyword evidence="2" id="KW-1133">Transmembrane helix</keyword>
<proteinExistence type="predicted"/>
<accession>A0ABR0BVE7</accession>
<feature type="region of interest" description="Disordered" evidence="1">
    <location>
        <begin position="331"/>
        <end position="371"/>
    </location>
</feature>
<gene>
    <name evidence="3" type="ORF">Purlil1_8286</name>
</gene>
<keyword evidence="4" id="KW-1185">Reference proteome</keyword>
<evidence type="ECO:0000313" key="4">
    <source>
        <dbReference type="Proteomes" id="UP001287286"/>
    </source>
</evidence>
<dbReference type="Proteomes" id="UP001287286">
    <property type="component" value="Unassembled WGS sequence"/>
</dbReference>
<evidence type="ECO:0000256" key="1">
    <source>
        <dbReference type="SAM" id="MobiDB-lite"/>
    </source>
</evidence>
<feature type="compositionally biased region" description="Low complexity" evidence="1">
    <location>
        <begin position="360"/>
        <end position="371"/>
    </location>
</feature>
<organism evidence="3 4">
    <name type="scientific">Purpureocillium lilacinum</name>
    <name type="common">Paecilomyces lilacinus</name>
    <dbReference type="NCBI Taxonomy" id="33203"/>
    <lineage>
        <taxon>Eukaryota</taxon>
        <taxon>Fungi</taxon>
        <taxon>Dikarya</taxon>
        <taxon>Ascomycota</taxon>
        <taxon>Pezizomycotina</taxon>
        <taxon>Sordariomycetes</taxon>
        <taxon>Hypocreomycetidae</taxon>
        <taxon>Hypocreales</taxon>
        <taxon>Ophiocordycipitaceae</taxon>
        <taxon>Purpureocillium</taxon>
    </lineage>
</organism>
<evidence type="ECO:0000256" key="2">
    <source>
        <dbReference type="SAM" id="Phobius"/>
    </source>
</evidence>